<evidence type="ECO:0000256" key="9">
    <source>
        <dbReference type="ARBA" id="ARBA00022801"/>
    </source>
</evidence>
<evidence type="ECO:0000256" key="6">
    <source>
        <dbReference type="ARBA" id="ARBA00022670"/>
    </source>
</evidence>
<evidence type="ECO:0000256" key="10">
    <source>
        <dbReference type="ARBA" id="ARBA00022807"/>
    </source>
</evidence>
<keyword evidence="8" id="KW-0677">Repeat</keyword>
<keyword evidence="9" id="KW-0378">Hydrolase</keyword>
<evidence type="ECO:0000256" key="8">
    <source>
        <dbReference type="ARBA" id="ARBA00022737"/>
    </source>
</evidence>
<comment type="similarity">
    <text evidence="3 17">Belongs to the peptidase C14A family.</text>
</comment>
<comment type="caution">
    <text evidence="21">The sequence shown here is derived from an EMBL/GenBank/DDBJ whole genome shotgun (WGS) entry which is preliminary data.</text>
</comment>
<dbReference type="Proteomes" id="UP001205998">
    <property type="component" value="Unassembled WGS sequence"/>
</dbReference>
<feature type="non-terminal residue" evidence="21">
    <location>
        <position position="363"/>
    </location>
</feature>
<feature type="domain" description="Caspase family p20" evidence="19">
    <location>
        <begin position="129"/>
        <end position="251"/>
    </location>
</feature>
<dbReference type="GO" id="GO:0006508">
    <property type="term" value="P:proteolysis"/>
    <property type="evidence" value="ECO:0007669"/>
    <property type="project" value="UniProtKB-KW"/>
</dbReference>
<dbReference type="InterPro" id="IPR033139">
    <property type="entry name" value="Caspase_cys_AS"/>
</dbReference>
<dbReference type="SMART" id="SM00115">
    <property type="entry name" value="CASc"/>
    <property type="match status" value="1"/>
</dbReference>
<comment type="subcellular location">
    <subcellularLocation>
        <location evidence="2">Cytoplasm</location>
    </subcellularLocation>
    <subcellularLocation>
        <location evidence="1">Nucleus</location>
    </subcellularLocation>
</comment>
<evidence type="ECO:0000259" key="18">
    <source>
        <dbReference type="PROSITE" id="PS50207"/>
    </source>
</evidence>
<dbReference type="PROSITE" id="PS01122">
    <property type="entry name" value="CASPASE_CYS"/>
    <property type="match status" value="1"/>
</dbReference>
<dbReference type="PROSITE" id="PS50208">
    <property type="entry name" value="CASPASE_P20"/>
    <property type="match status" value="1"/>
</dbReference>
<dbReference type="Gene3D" id="3.40.50.1460">
    <property type="match status" value="1"/>
</dbReference>
<dbReference type="GO" id="GO:0005886">
    <property type="term" value="C:plasma membrane"/>
    <property type="evidence" value="ECO:0007669"/>
    <property type="project" value="UniProtKB-ARBA"/>
</dbReference>
<dbReference type="GO" id="GO:0043065">
    <property type="term" value="P:positive regulation of apoptotic process"/>
    <property type="evidence" value="ECO:0007669"/>
    <property type="project" value="UniProtKB-ARBA"/>
</dbReference>
<sequence length="363" mass="41345">LTVMQTVLEKKVFLINTLSADSSFILQYAQQDKIITKREYNNLNHHNRTSEQIVTNLLDTVMNKGDQMCHRFVALLKQGEIHENYPELLQYFPPVPKSHNQETINDSYVFVFQIFQTMRDKSYLMSSNPRGHCLIINNVDFVTPSKTRNGSNIDEVSLKEVFQWLGFSVDVYKNQTAEQMKNLLKNFSQKHHAGDCFVCCIMSHGSAEGVYGTNEIIVTKDDIFGPFTGKSCPSLNGKPKVFLIQACRGNKRHPPVHVQADSYEEAAEAEDDMSVDTNSLQMISIPEDADFLIVRSTVKGYVSYREQANGTWFIQSLCKQLKKYCPMGEDLQSILLCVNKEVSEKALAKQMPVHKVTLRKKLV</sequence>
<dbReference type="CDD" id="cd01671">
    <property type="entry name" value="CARD"/>
    <property type="match status" value="1"/>
</dbReference>
<dbReference type="InterPro" id="IPR001315">
    <property type="entry name" value="CARD"/>
</dbReference>
<evidence type="ECO:0000256" key="7">
    <source>
        <dbReference type="ARBA" id="ARBA00022703"/>
    </source>
</evidence>
<keyword evidence="22" id="KW-1185">Reference proteome</keyword>
<dbReference type="GO" id="GO:0051604">
    <property type="term" value="P:protein maturation"/>
    <property type="evidence" value="ECO:0007669"/>
    <property type="project" value="UniProtKB-ARBA"/>
</dbReference>
<evidence type="ECO:0000256" key="4">
    <source>
        <dbReference type="ARBA" id="ARBA00022490"/>
    </source>
</evidence>
<keyword evidence="12" id="KW-0539">Nucleus</keyword>
<dbReference type="GO" id="GO:0005737">
    <property type="term" value="C:cytoplasm"/>
    <property type="evidence" value="ECO:0007669"/>
    <property type="project" value="UniProtKB-SubCell"/>
</dbReference>
<keyword evidence="4" id="KW-0963">Cytoplasm</keyword>
<dbReference type="CDD" id="cd00032">
    <property type="entry name" value="CASc"/>
    <property type="match status" value="1"/>
</dbReference>
<evidence type="ECO:0000313" key="21">
    <source>
        <dbReference type="EMBL" id="KAI5613564.1"/>
    </source>
</evidence>
<dbReference type="EC" id="3.4.22.61" evidence="14"/>
<dbReference type="InterPro" id="IPR015917">
    <property type="entry name" value="Pept_C14A"/>
</dbReference>
<keyword evidence="5" id="KW-0597">Phosphoprotein</keyword>
<feature type="domain" description="Caspase family p10" evidence="18">
    <location>
        <begin position="281"/>
        <end position="363"/>
    </location>
</feature>
<organism evidence="21 22">
    <name type="scientific">Silurus asotus</name>
    <name type="common">Amur catfish</name>
    <name type="synonym">Parasilurus asotus</name>
    <dbReference type="NCBI Taxonomy" id="30991"/>
    <lineage>
        <taxon>Eukaryota</taxon>
        <taxon>Metazoa</taxon>
        <taxon>Chordata</taxon>
        <taxon>Craniata</taxon>
        <taxon>Vertebrata</taxon>
        <taxon>Euteleostomi</taxon>
        <taxon>Actinopterygii</taxon>
        <taxon>Neopterygii</taxon>
        <taxon>Teleostei</taxon>
        <taxon>Ostariophysi</taxon>
        <taxon>Siluriformes</taxon>
        <taxon>Siluridae</taxon>
        <taxon>Silurus</taxon>
    </lineage>
</organism>
<dbReference type="InterPro" id="IPR001309">
    <property type="entry name" value="Pept_C14_p20"/>
</dbReference>
<name>A0AAD5ABD6_SILAS</name>
<keyword evidence="6" id="KW-0645">Protease</keyword>
<dbReference type="GO" id="GO:0004197">
    <property type="term" value="F:cysteine-type endopeptidase activity"/>
    <property type="evidence" value="ECO:0007669"/>
    <property type="project" value="InterPro"/>
</dbReference>
<dbReference type="FunFam" id="3.40.50.1460:FF:000008">
    <property type="entry name" value="caspase-8 isoform X1"/>
    <property type="match status" value="1"/>
</dbReference>
<dbReference type="GO" id="GO:0006915">
    <property type="term" value="P:apoptotic process"/>
    <property type="evidence" value="ECO:0007669"/>
    <property type="project" value="UniProtKB-KW"/>
</dbReference>
<dbReference type="GO" id="GO:0032991">
    <property type="term" value="C:protein-containing complex"/>
    <property type="evidence" value="ECO:0007669"/>
    <property type="project" value="UniProtKB-ARBA"/>
</dbReference>
<proteinExistence type="inferred from homology"/>
<evidence type="ECO:0000259" key="19">
    <source>
        <dbReference type="PROSITE" id="PS50208"/>
    </source>
</evidence>
<dbReference type="AlphaFoldDB" id="A0AAD5ABD6"/>
<dbReference type="PANTHER" id="PTHR48169">
    <property type="entry name" value="DED DOMAIN-CONTAINING PROTEIN"/>
    <property type="match status" value="1"/>
</dbReference>
<evidence type="ECO:0000256" key="3">
    <source>
        <dbReference type="ARBA" id="ARBA00010134"/>
    </source>
</evidence>
<evidence type="ECO:0000256" key="16">
    <source>
        <dbReference type="PIRSR" id="PIRSR038001-1"/>
    </source>
</evidence>
<dbReference type="InterPro" id="IPR029030">
    <property type="entry name" value="Caspase-like_dom_sf"/>
</dbReference>
<dbReference type="InterPro" id="IPR002138">
    <property type="entry name" value="Pept_C14_p10"/>
</dbReference>
<feature type="non-terminal residue" evidence="21">
    <location>
        <position position="1"/>
    </location>
</feature>
<evidence type="ECO:0000256" key="14">
    <source>
        <dbReference type="ARBA" id="ARBA00066479"/>
    </source>
</evidence>
<protein>
    <recommendedName>
        <fullName evidence="15">Caspase-8</fullName>
        <ecNumber evidence="14">3.4.22.61</ecNumber>
    </recommendedName>
</protein>
<dbReference type="PROSITE" id="PS50207">
    <property type="entry name" value="CASPASE_P10"/>
    <property type="match status" value="1"/>
</dbReference>
<feature type="active site" evidence="16">
    <location>
        <position position="247"/>
    </location>
</feature>
<dbReference type="EMBL" id="MU562415">
    <property type="protein sequence ID" value="KAI5613564.1"/>
    <property type="molecule type" value="Genomic_DNA"/>
</dbReference>
<evidence type="ECO:0000256" key="17">
    <source>
        <dbReference type="RuleBase" id="RU003971"/>
    </source>
</evidence>
<evidence type="ECO:0000256" key="12">
    <source>
        <dbReference type="ARBA" id="ARBA00023242"/>
    </source>
</evidence>
<evidence type="ECO:0000256" key="5">
    <source>
        <dbReference type="ARBA" id="ARBA00022553"/>
    </source>
</evidence>
<keyword evidence="10" id="KW-0788">Thiol protease</keyword>
<gene>
    <name evidence="21" type="ORF">C0J50_3968</name>
</gene>
<dbReference type="PRINTS" id="PR00376">
    <property type="entry name" value="IL1BCENZYME"/>
</dbReference>
<evidence type="ECO:0000256" key="13">
    <source>
        <dbReference type="ARBA" id="ARBA00051626"/>
    </source>
</evidence>
<dbReference type="PROSITE" id="PS01121">
    <property type="entry name" value="CASPASE_HIS"/>
    <property type="match status" value="1"/>
</dbReference>
<dbReference type="GO" id="GO:0005634">
    <property type="term" value="C:nucleus"/>
    <property type="evidence" value="ECO:0007669"/>
    <property type="project" value="UniProtKB-SubCell"/>
</dbReference>
<dbReference type="PANTHER" id="PTHR48169:SF7">
    <property type="entry name" value="CASPASE 10"/>
    <property type="match status" value="1"/>
</dbReference>
<dbReference type="InterPro" id="IPR011600">
    <property type="entry name" value="Pept_C14_caspase"/>
</dbReference>
<dbReference type="Pfam" id="PF00619">
    <property type="entry name" value="CARD"/>
    <property type="match status" value="1"/>
</dbReference>
<evidence type="ECO:0000256" key="11">
    <source>
        <dbReference type="ARBA" id="ARBA00023145"/>
    </source>
</evidence>
<dbReference type="PROSITE" id="PS50209">
    <property type="entry name" value="CARD"/>
    <property type="match status" value="1"/>
</dbReference>
<evidence type="ECO:0000256" key="2">
    <source>
        <dbReference type="ARBA" id="ARBA00004496"/>
    </source>
</evidence>
<reference evidence="21" key="1">
    <citation type="submission" date="2018-07" db="EMBL/GenBank/DDBJ databases">
        <title>Comparative genomics of catfishes provides insights into carnivory and benthic adaptation.</title>
        <authorList>
            <person name="Zhang Y."/>
            <person name="Wang D."/>
            <person name="Peng Z."/>
            <person name="Zheng S."/>
            <person name="Shao F."/>
            <person name="Tao W."/>
        </authorList>
    </citation>
    <scope>NUCLEOTIDE SEQUENCE</scope>
    <source>
        <strain evidence="21">Chongqing</strain>
    </source>
</reference>
<dbReference type="PIRSF" id="PIRSF038001">
    <property type="entry name" value="Caspase_ICE"/>
    <property type="match status" value="1"/>
</dbReference>
<dbReference type="InterPro" id="IPR011029">
    <property type="entry name" value="DEATH-like_dom_sf"/>
</dbReference>
<dbReference type="Gene3D" id="1.10.533.10">
    <property type="entry name" value="Death Domain, Fas"/>
    <property type="match status" value="1"/>
</dbReference>
<comment type="catalytic activity">
    <reaction evidence="13">
        <text>Strict requirement for Asp at position P1 and has a preferred cleavage sequence of (Leu/Asp/Val)-Glu-Thr-Asp-|-(Gly/Ser/Ala).</text>
        <dbReference type="EC" id="3.4.22.61"/>
    </reaction>
</comment>
<evidence type="ECO:0000313" key="22">
    <source>
        <dbReference type="Proteomes" id="UP001205998"/>
    </source>
</evidence>
<feature type="active site" evidence="16">
    <location>
        <position position="204"/>
    </location>
</feature>
<feature type="domain" description="CARD" evidence="20">
    <location>
        <begin position="1"/>
        <end position="78"/>
    </location>
</feature>
<dbReference type="SUPFAM" id="SSF52129">
    <property type="entry name" value="Caspase-like"/>
    <property type="match status" value="1"/>
</dbReference>
<dbReference type="Pfam" id="PF00656">
    <property type="entry name" value="Peptidase_C14"/>
    <property type="match status" value="1"/>
</dbReference>
<evidence type="ECO:0000259" key="20">
    <source>
        <dbReference type="PROSITE" id="PS50209"/>
    </source>
</evidence>
<keyword evidence="11" id="KW-0865">Zymogen</keyword>
<dbReference type="SUPFAM" id="SSF47986">
    <property type="entry name" value="DEATH domain"/>
    <property type="match status" value="1"/>
</dbReference>
<accession>A0AAD5ABD6</accession>
<dbReference type="InterPro" id="IPR016129">
    <property type="entry name" value="Caspase_his_AS"/>
</dbReference>
<keyword evidence="7" id="KW-0053">Apoptosis</keyword>
<evidence type="ECO:0000256" key="1">
    <source>
        <dbReference type="ARBA" id="ARBA00004123"/>
    </source>
</evidence>
<evidence type="ECO:0000256" key="15">
    <source>
        <dbReference type="ARBA" id="ARBA00068172"/>
    </source>
</evidence>